<comment type="caution">
    <text evidence="2">The sequence shown here is derived from an EMBL/GenBank/DDBJ whole genome shotgun (WGS) entry which is preliminary data.</text>
</comment>
<evidence type="ECO:0000313" key="2">
    <source>
        <dbReference type="EMBL" id="NNU44150.1"/>
    </source>
</evidence>
<dbReference type="PANTHER" id="PTHR43591">
    <property type="entry name" value="METHYLTRANSFERASE"/>
    <property type="match status" value="1"/>
</dbReference>
<organism evidence="2 3">
    <name type="scientific">Ramlibacter montanisoli</name>
    <dbReference type="NCBI Taxonomy" id="2732512"/>
    <lineage>
        <taxon>Bacteria</taxon>
        <taxon>Pseudomonadati</taxon>
        <taxon>Pseudomonadota</taxon>
        <taxon>Betaproteobacteria</taxon>
        <taxon>Burkholderiales</taxon>
        <taxon>Comamonadaceae</taxon>
        <taxon>Ramlibacter</taxon>
    </lineage>
</organism>
<dbReference type="Gene3D" id="3.40.50.150">
    <property type="entry name" value="Vaccinia Virus protein VP39"/>
    <property type="match status" value="1"/>
</dbReference>
<evidence type="ECO:0000313" key="3">
    <source>
        <dbReference type="Proteomes" id="UP000552954"/>
    </source>
</evidence>
<dbReference type="EMBL" id="JABFCS010000001">
    <property type="protein sequence ID" value="NNU44150.1"/>
    <property type="molecule type" value="Genomic_DNA"/>
</dbReference>
<dbReference type="InterPro" id="IPR013216">
    <property type="entry name" value="Methyltransf_11"/>
</dbReference>
<keyword evidence="2" id="KW-0489">Methyltransferase</keyword>
<dbReference type="Pfam" id="PF08241">
    <property type="entry name" value="Methyltransf_11"/>
    <property type="match status" value="1"/>
</dbReference>
<gene>
    <name evidence="2" type="ORF">HK415_14755</name>
</gene>
<feature type="domain" description="Methyltransferase type 11" evidence="1">
    <location>
        <begin position="30"/>
        <end position="123"/>
    </location>
</feature>
<dbReference type="AlphaFoldDB" id="A0A849K9K5"/>
<dbReference type="SUPFAM" id="SSF53335">
    <property type="entry name" value="S-adenosyl-L-methionine-dependent methyltransferases"/>
    <property type="match status" value="1"/>
</dbReference>
<sequence length="236" mass="26210">MDQVLNFSSHMRGSWMREQAAAVPAGARVLDAGAGEGQYRPLFAHTRYASQDFAQYTGSSDAAAPETWTYNKLDYVCDITAIPVPDGSFDAVICTEVLEHVPEPLAALRELARVTAPGGRLIVTAPLGSGMHQEPYHFYGGYSRHFWERVLPQLGFEIDELVPLRGLLSHAAQEVHRASRYMALQGDLPQDQAWVMQEWLPRLLHDKDPAVPVEQFTVGYMVRATKRASAREEGAT</sequence>
<dbReference type="CDD" id="cd02440">
    <property type="entry name" value="AdoMet_MTases"/>
    <property type="match status" value="1"/>
</dbReference>
<reference evidence="2 3" key="1">
    <citation type="submission" date="2020-05" db="EMBL/GenBank/DDBJ databases">
        <authorList>
            <person name="Khan S.A."/>
            <person name="Jeon C.O."/>
            <person name="Chun B.H."/>
        </authorList>
    </citation>
    <scope>NUCLEOTIDE SEQUENCE [LARGE SCALE GENOMIC DNA]</scope>
    <source>
        <strain evidence="2 3">B156</strain>
    </source>
</reference>
<proteinExistence type="predicted"/>
<reference evidence="2 3" key="2">
    <citation type="submission" date="2020-06" db="EMBL/GenBank/DDBJ databases">
        <title>Ramlibacter rhizophilus sp. nov., isolated from rhizosphere soil of national flower Mugunghwa from South Korea.</title>
        <authorList>
            <person name="Zheng-Fei Y."/>
            <person name="Huan T."/>
        </authorList>
    </citation>
    <scope>NUCLEOTIDE SEQUENCE [LARGE SCALE GENOMIC DNA]</scope>
    <source>
        <strain evidence="2 3">B156</strain>
    </source>
</reference>
<keyword evidence="2" id="KW-0808">Transferase</keyword>
<dbReference type="InterPro" id="IPR029063">
    <property type="entry name" value="SAM-dependent_MTases_sf"/>
</dbReference>
<dbReference type="PANTHER" id="PTHR43591:SF24">
    <property type="entry name" value="2-METHOXY-6-POLYPRENYL-1,4-BENZOQUINOL METHYLASE, MITOCHONDRIAL"/>
    <property type="match status" value="1"/>
</dbReference>
<name>A0A849K9K5_9BURK</name>
<evidence type="ECO:0000259" key="1">
    <source>
        <dbReference type="Pfam" id="PF08241"/>
    </source>
</evidence>
<dbReference type="GO" id="GO:0032259">
    <property type="term" value="P:methylation"/>
    <property type="evidence" value="ECO:0007669"/>
    <property type="project" value="UniProtKB-KW"/>
</dbReference>
<keyword evidence="3" id="KW-1185">Reference proteome</keyword>
<dbReference type="RefSeq" id="WP_171560597.1">
    <property type="nucleotide sequence ID" value="NZ_JABFCS010000001.1"/>
</dbReference>
<accession>A0A849K9K5</accession>
<protein>
    <submittedName>
        <fullName evidence="2">Class I SAM-dependent methyltransferase</fullName>
    </submittedName>
</protein>
<dbReference type="GO" id="GO:0008757">
    <property type="term" value="F:S-adenosylmethionine-dependent methyltransferase activity"/>
    <property type="evidence" value="ECO:0007669"/>
    <property type="project" value="InterPro"/>
</dbReference>
<dbReference type="Proteomes" id="UP000552954">
    <property type="component" value="Unassembled WGS sequence"/>
</dbReference>